<dbReference type="EMBL" id="GANO01004977">
    <property type="protein sequence ID" value="JAB54894.1"/>
    <property type="molecule type" value="mRNA"/>
</dbReference>
<feature type="non-terminal residue" evidence="1">
    <location>
        <position position="1"/>
    </location>
</feature>
<protein>
    <submittedName>
        <fullName evidence="1">Uncharacterized protein</fullName>
    </submittedName>
</protein>
<sequence>YHFNCIGIQKNSYKTLQQSFNFICDECLIFLKNALDSKNKTDFLFGETEIFKSEKVVNEKRTDFTFGTSIKELTMDDIMSKVDEKINQLYKDVEFRKFEMGNLEETNHKVKINTCQQFNESNNKQEFSENVTLHTPTVIGTGPMNDYIQVANPTTTIHISNFAIGTSEEQVNQMVADCLSINKNDITSKLIVPKNINPKDMYFSAFKVRIKQCFKGNIFSSSCWPNGIIVRAFIEKSSYYNFTPNHTSSFALSN</sequence>
<reference evidence="1" key="1">
    <citation type="journal article" date="2014" name="Insect Biochem. Mol. Biol.">
        <title>An insight into the sialome of the frog biting fly, Corethrella appendiculata.</title>
        <authorList>
            <person name="Ribeiro J.M.C."/>
            <person name="Chagas A.C."/>
            <person name="Pham V.M."/>
            <person name="Lounibos L.P."/>
            <person name="Calvo E."/>
        </authorList>
    </citation>
    <scope>NUCLEOTIDE SEQUENCE</scope>
    <source>
        <tissue evidence="1">Salivary glands</tissue>
    </source>
</reference>
<proteinExistence type="evidence at transcript level"/>
<accession>U5ENV1</accession>
<evidence type="ECO:0000313" key="1">
    <source>
        <dbReference type="EMBL" id="JAB54894.1"/>
    </source>
</evidence>
<dbReference type="AlphaFoldDB" id="U5ENV1"/>
<name>U5ENV1_9DIPT</name>
<organism evidence="1">
    <name type="scientific">Corethrella appendiculata</name>
    <dbReference type="NCBI Taxonomy" id="1370023"/>
    <lineage>
        <taxon>Eukaryota</taxon>
        <taxon>Metazoa</taxon>
        <taxon>Ecdysozoa</taxon>
        <taxon>Arthropoda</taxon>
        <taxon>Hexapoda</taxon>
        <taxon>Insecta</taxon>
        <taxon>Pterygota</taxon>
        <taxon>Neoptera</taxon>
        <taxon>Endopterygota</taxon>
        <taxon>Diptera</taxon>
        <taxon>Nematocera</taxon>
        <taxon>Culicoidea</taxon>
        <taxon>Chaoboridae</taxon>
        <taxon>Corethrella</taxon>
    </lineage>
</organism>